<dbReference type="Proteomes" id="UP000002774">
    <property type="component" value="Chromosome"/>
</dbReference>
<dbReference type="PANTHER" id="PTHR30023:SF0">
    <property type="entry name" value="PENICILLIN-SENSITIVE CARBOXYPEPTIDASE A"/>
    <property type="match status" value="1"/>
</dbReference>
<dbReference type="InterPro" id="IPR000667">
    <property type="entry name" value="Peptidase_S13"/>
</dbReference>
<dbReference type="SUPFAM" id="SSF56601">
    <property type="entry name" value="beta-lactamase/transpeptidase-like"/>
    <property type="match status" value="1"/>
</dbReference>
<keyword evidence="2" id="KW-0378">Hydrolase</keyword>
<dbReference type="STRING" id="714943.Mucpa_5103"/>
<evidence type="ECO:0000256" key="1">
    <source>
        <dbReference type="ARBA" id="ARBA00006096"/>
    </source>
</evidence>
<protein>
    <submittedName>
        <fullName evidence="4">Peptidase S13 D-Ala-D-Ala carboxypeptidase C</fullName>
    </submittedName>
</protein>
<dbReference type="Gene3D" id="3.40.710.10">
    <property type="entry name" value="DD-peptidase/beta-lactamase superfamily"/>
    <property type="match status" value="2"/>
</dbReference>
<reference evidence="4" key="1">
    <citation type="submission" date="2011-09" db="EMBL/GenBank/DDBJ databases">
        <title>The permanent draft genome of Mucilaginibacter paludis DSM 18603.</title>
        <authorList>
            <consortium name="US DOE Joint Genome Institute (JGI-PGF)"/>
            <person name="Lucas S."/>
            <person name="Han J."/>
            <person name="Lapidus A."/>
            <person name="Bruce D."/>
            <person name="Goodwin L."/>
            <person name="Pitluck S."/>
            <person name="Peters L."/>
            <person name="Kyrpides N."/>
            <person name="Mavromatis K."/>
            <person name="Ivanova N."/>
            <person name="Mikhailova N."/>
            <person name="Held B."/>
            <person name="Detter J.C."/>
            <person name="Tapia R."/>
            <person name="Han C."/>
            <person name="Land M."/>
            <person name="Hauser L."/>
            <person name="Markowitz V."/>
            <person name="Cheng J.-F."/>
            <person name="Hugenholtz P."/>
            <person name="Woyke T."/>
            <person name="Wu D."/>
            <person name="Tindall B."/>
            <person name="Brambilla E."/>
            <person name="Klenk H.-P."/>
            <person name="Eisen J.A."/>
        </authorList>
    </citation>
    <scope>NUCLEOTIDE SEQUENCE [LARGE SCALE GENOMIC DNA]</scope>
    <source>
        <strain evidence="4">DSM 18603</strain>
    </source>
</reference>
<dbReference type="HOGENOM" id="CLU_017692_1_2_10"/>
<feature type="signal peptide" evidence="3">
    <location>
        <begin position="1"/>
        <end position="25"/>
    </location>
</feature>
<evidence type="ECO:0000256" key="2">
    <source>
        <dbReference type="ARBA" id="ARBA00022801"/>
    </source>
</evidence>
<dbReference type="AlphaFoldDB" id="H1Y0V4"/>
<dbReference type="GO" id="GO:0004185">
    <property type="term" value="F:serine-type carboxypeptidase activity"/>
    <property type="evidence" value="ECO:0007669"/>
    <property type="project" value="InterPro"/>
</dbReference>
<evidence type="ECO:0000256" key="3">
    <source>
        <dbReference type="SAM" id="SignalP"/>
    </source>
</evidence>
<dbReference type="eggNOG" id="COG2027">
    <property type="taxonomic scope" value="Bacteria"/>
</dbReference>
<keyword evidence="4" id="KW-0645">Protease</keyword>
<name>H1Y0V4_9SPHI</name>
<dbReference type="PANTHER" id="PTHR30023">
    <property type="entry name" value="D-ALANYL-D-ALANINE CARBOXYPEPTIDASE"/>
    <property type="match status" value="1"/>
</dbReference>
<dbReference type="GO" id="GO:0006508">
    <property type="term" value="P:proteolysis"/>
    <property type="evidence" value="ECO:0007669"/>
    <property type="project" value="InterPro"/>
</dbReference>
<proteinExistence type="inferred from homology"/>
<organism evidence="4 5">
    <name type="scientific">Mucilaginibacter paludis DSM 18603</name>
    <dbReference type="NCBI Taxonomy" id="714943"/>
    <lineage>
        <taxon>Bacteria</taxon>
        <taxon>Pseudomonadati</taxon>
        <taxon>Bacteroidota</taxon>
        <taxon>Sphingobacteriia</taxon>
        <taxon>Sphingobacteriales</taxon>
        <taxon>Sphingobacteriaceae</taxon>
        <taxon>Mucilaginibacter</taxon>
    </lineage>
</organism>
<dbReference type="OrthoDB" id="9802627at2"/>
<keyword evidence="5" id="KW-1185">Reference proteome</keyword>
<keyword evidence="3" id="KW-0732">Signal</keyword>
<dbReference type="EMBL" id="CM001403">
    <property type="protein sequence ID" value="EHQ29179.1"/>
    <property type="molecule type" value="Genomic_DNA"/>
</dbReference>
<dbReference type="InterPro" id="IPR012338">
    <property type="entry name" value="Beta-lactam/transpept-like"/>
</dbReference>
<comment type="similarity">
    <text evidence="1">Belongs to the peptidase S13 family.</text>
</comment>
<gene>
    <name evidence="4" type="ORF">Mucpa_5103</name>
</gene>
<accession>H1Y0V4</accession>
<evidence type="ECO:0000313" key="5">
    <source>
        <dbReference type="Proteomes" id="UP000002774"/>
    </source>
</evidence>
<feature type="chain" id="PRO_5003558710" evidence="3">
    <location>
        <begin position="26"/>
        <end position="443"/>
    </location>
</feature>
<dbReference type="GO" id="GO:0000270">
    <property type="term" value="P:peptidoglycan metabolic process"/>
    <property type="evidence" value="ECO:0007669"/>
    <property type="project" value="TreeGrafter"/>
</dbReference>
<sequence>MIKKITLSSLCTLILLFCLSQTVLAQRVPKRKIRKLIRQSEINRDHFTGFALYDPEKKKMVYELNADKYFIPASNTKLYTFYACLQMLGDSIPGLRYVVKGDSLIFWGTGDPAFLHSTLKSTKAFDLLKNAPQKLFYCASNYNGNFYGVGWPYDNYSDYYQAEITAMPLEDNVAVIKADKQGGLQIIPSYLKRYLQADSTYHPPKFTVHRDLASNQFKYPVRPVPPNFHEEIPWKTSAELTLALLEDTLKRSINLIDLKMPADAKLLYSAAADSVYKRMLLPSDNFIAEQLLLVCSSTLGGGMLSIEAAIAYCKKNLMNDLPDEPQWVDGSGLSRQNLFTPRTTIALLVKIQDKVANEQKLHSLLPTGGISGTLKNAYQTDKGIPFVWGKTGTLNNNHNQSGYLITRKGKRLLFCYMNNNYTRPTADIRNEMVRVMTEIHNRF</sequence>
<evidence type="ECO:0000313" key="4">
    <source>
        <dbReference type="EMBL" id="EHQ29179.1"/>
    </source>
</evidence>
<keyword evidence="4" id="KW-0121">Carboxypeptidase</keyword>
<dbReference type="PRINTS" id="PR00922">
    <property type="entry name" value="DADACBPTASE3"/>
</dbReference>
<dbReference type="Pfam" id="PF02113">
    <property type="entry name" value="Peptidase_S13"/>
    <property type="match status" value="1"/>
</dbReference>